<reference evidence="2 3" key="1">
    <citation type="submission" date="2019-12" db="EMBL/GenBank/DDBJ databases">
        <authorList>
            <person name="Li C."/>
            <person name="Zhao J."/>
        </authorList>
    </citation>
    <scope>NUCLEOTIDE SEQUENCE [LARGE SCALE GENOMIC DNA]</scope>
    <source>
        <strain evidence="2 3">NEAU-DD11</strain>
    </source>
</reference>
<evidence type="ECO:0000313" key="2">
    <source>
        <dbReference type="EMBL" id="MVW58449.1"/>
    </source>
</evidence>
<dbReference type="Proteomes" id="UP000443353">
    <property type="component" value="Unassembled WGS sequence"/>
</dbReference>
<gene>
    <name evidence="2" type="ORF">GPY61_00730</name>
</gene>
<keyword evidence="3" id="KW-1185">Reference proteome</keyword>
<name>A0A7X3FUW7_9BURK</name>
<organism evidence="2 3">
    <name type="scientific">Massilia cellulosiltytica</name>
    <dbReference type="NCBI Taxonomy" id="2683234"/>
    <lineage>
        <taxon>Bacteria</taxon>
        <taxon>Pseudomonadati</taxon>
        <taxon>Pseudomonadota</taxon>
        <taxon>Betaproteobacteria</taxon>
        <taxon>Burkholderiales</taxon>
        <taxon>Oxalobacteraceae</taxon>
        <taxon>Telluria group</taxon>
        <taxon>Massilia</taxon>
    </lineage>
</organism>
<keyword evidence="1" id="KW-0732">Signal</keyword>
<protein>
    <recommendedName>
        <fullName evidence="4">Carboxypeptidase regulatory-like domain-containing protein</fullName>
    </recommendedName>
</protein>
<accession>A0A7X3FUW7</accession>
<evidence type="ECO:0008006" key="4">
    <source>
        <dbReference type="Google" id="ProtNLM"/>
    </source>
</evidence>
<evidence type="ECO:0000256" key="1">
    <source>
        <dbReference type="SAM" id="SignalP"/>
    </source>
</evidence>
<dbReference type="EMBL" id="WSES01000001">
    <property type="protein sequence ID" value="MVW58449.1"/>
    <property type="molecule type" value="Genomic_DNA"/>
</dbReference>
<dbReference type="RefSeq" id="WP_160406563.1">
    <property type="nucleotide sequence ID" value="NZ_WSES01000001.1"/>
</dbReference>
<feature type="signal peptide" evidence="1">
    <location>
        <begin position="1"/>
        <end position="25"/>
    </location>
</feature>
<dbReference type="AlphaFoldDB" id="A0A7X3FUW7"/>
<comment type="caution">
    <text evidence="2">The sequence shown here is derived from an EMBL/GenBank/DDBJ whole genome shotgun (WGS) entry which is preliminary data.</text>
</comment>
<dbReference type="PROSITE" id="PS51257">
    <property type="entry name" value="PROKAR_LIPOPROTEIN"/>
    <property type="match status" value="1"/>
</dbReference>
<feature type="chain" id="PRO_5031033394" description="Carboxypeptidase regulatory-like domain-containing protein" evidence="1">
    <location>
        <begin position="26"/>
        <end position="147"/>
    </location>
</feature>
<evidence type="ECO:0000313" key="3">
    <source>
        <dbReference type="Proteomes" id="UP000443353"/>
    </source>
</evidence>
<proteinExistence type="predicted"/>
<sequence>MQRTLAAVVVSTFLAACLTPAAVLAAPLTPKQQNGITYVNGGVGDEEQAAMKAQRADYNLLLTFATKQSGAYRSDVQLDIADAKGANLVTAANTGPMFFARLPAGTYRISAAAEGKTFKRTVKVGSAPKEIVLHWENDNPDDPGPQD</sequence>